<dbReference type="STRING" id="1461322.OJ16_07850"/>
<evidence type="ECO:0000256" key="2">
    <source>
        <dbReference type="ARBA" id="ARBA00022960"/>
    </source>
</evidence>
<comment type="caution">
    <text evidence="10">The sequence shown here is derived from an EMBL/GenBank/DDBJ whole genome shotgun (WGS) entry which is preliminary data.</text>
</comment>
<keyword evidence="1 8" id="KW-0732">Signal</keyword>
<organism evidence="10 11">
    <name type="scientific">Vibrio renipiscarius</name>
    <dbReference type="NCBI Taxonomy" id="1461322"/>
    <lineage>
        <taxon>Bacteria</taxon>
        <taxon>Pseudomonadati</taxon>
        <taxon>Pseudomonadota</taxon>
        <taxon>Gammaproteobacteria</taxon>
        <taxon>Vibrionales</taxon>
        <taxon>Vibrionaceae</taxon>
        <taxon>Vibrio</taxon>
    </lineage>
</organism>
<feature type="signal peptide" evidence="9">
    <location>
        <begin position="1"/>
        <end position="21"/>
    </location>
</feature>
<accession>A0A0C2JP77</accession>
<keyword evidence="5 8" id="KW-0564">Palmitate</keyword>
<dbReference type="HAMAP" id="MF_01890">
    <property type="entry name" value="LpoA"/>
    <property type="match status" value="1"/>
</dbReference>
<evidence type="ECO:0000313" key="10">
    <source>
        <dbReference type="EMBL" id="KII79909.1"/>
    </source>
</evidence>
<accession>A0A0C2NKZ5</accession>
<reference evidence="10 11" key="1">
    <citation type="submission" date="2014-11" db="EMBL/GenBank/DDBJ databases">
        <title>Draft Genome Sequence of Vibrio piscirenalis strains CECT 8603T and CECT 8604, two marine Gammaproteobacterium isolated from cultured gilthead sea bream (Sparus aurata).</title>
        <authorList>
            <person name="Arahal D.R."/>
            <person name="Rodrigo-Torres L."/>
            <person name="Lucena T."/>
            <person name="Pujalte M.J."/>
        </authorList>
    </citation>
    <scope>NUCLEOTIDE SEQUENCE [LARGE SCALE GENOMIC DNA]</scope>
    <source>
        <strain evidence="10 11">DCR 1-4-2</strain>
    </source>
</reference>
<keyword evidence="7 8" id="KW-0449">Lipoprotein</keyword>
<comment type="similarity">
    <text evidence="8">Belongs to the LpoA family.</text>
</comment>
<evidence type="ECO:0000256" key="9">
    <source>
        <dbReference type="SAM" id="SignalP"/>
    </source>
</evidence>
<dbReference type="AlphaFoldDB" id="A0A0C2JP77"/>
<evidence type="ECO:0000256" key="5">
    <source>
        <dbReference type="ARBA" id="ARBA00023139"/>
    </source>
</evidence>
<dbReference type="Gene3D" id="3.40.50.2300">
    <property type="match status" value="2"/>
</dbReference>
<evidence type="ECO:0000256" key="8">
    <source>
        <dbReference type="HAMAP-Rule" id="MF_01890"/>
    </source>
</evidence>
<proteinExistence type="inferred from homology"/>
<protein>
    <recommendedName>
        <fullName evidence="8">Penicillin-binding protein activator LpoA</fullName>
        <shortName evidence="8">PBP activator LpoA</shortName>
    </recommendedName>
</protein>
<dbReference type="PROSITE" id="PS51257">
    <property type="entry name" value="PROKAR_LIPOPROTEIN"/>
    <property type="match status" value="1"/>
</dbReference>
<dbReference type="Pfam" id="PF04348">
    <property type="entry name" value="LppC"/>
    <property type="match status" value="1"/>
</dbReference>
<dbReference type="Gene3D" id="1.25.40.650">
    <property type="match status" value="1"/>
</dbReference>
<dbReference type="CDD" id="cd06339">
    <property type="entry name" value="PBP1_YraM_LppC_lipoprotein-like"/>
    <property type="match status" value="1"/>
</dbReference>
<dbReference type="InterPro" id="IPR007443">
    <property type="entry name" value="LpoA"/>
</dbReference>
<keyword evidence="3 8" id="KW-0573">Peptidoglycan synthesis</keyword>
<keyword evidence="2 8" id="KW-0133">Cell shape</keyword>
<evidence type="ECO:0000256" key="6">
    <source>
        <dbReference type="ARBA" id="ARBA00023237"/>
    </source>
</evidence>
<gene>
    <name evidence="8" type="primary">lpoA</name>
    <name evidence="10" type="ORF">OJ16_07850</name>
</gene>
<sequence length="607" mass="67835">MAINNQKRLSVTRLLTPVALAVVLAACSSTSSTPNYVDITSDPTQSVSNYLMQADSSEGSLQSDWLIMALKAAVESNDVAQADLLIRRLSRQPLSDMQQAEWQLARATLLYKNDSMEKATQQLNFPSSWRIADEQWRDYYQLRADIFAKQANYFEAARELTQLAEFETQAQQPYIAESIWENLTQYSGSQVAQSTPTANASTFDGWVQLARYNNTLASNIPQLKNTLEQWLADHPTHPAAIYTPQAIQDILALDITKPVNTALLLPLSGQYAKQAQLIRDGFILQMMNDELRDPSATLTVIDTNITDAQQLQQMFIEKNIDFVVGPLVKGNIEKLQQAQAATNQPLPMLALNIPDDVMLGTNICYLALSPEQEVAQAAKHLFAQGYRYPLVLAPKGRLGQRVVEAFSEEWKKYSDNKVAINQFTDKRQLQRNINTAFGLQDSQQHIAQMESLLGIQLESQPRSRRDIDAVYIVAGSAELTLIKPFIEVAINPDTNPPQLFSNSRSNSGRQQYEDLTGVMYSDIPLLIQPNSAIEAQMNQMWPKGSNAEKRLQALGMDAYLLMEQLPQMKVVNGYTIEGNTGSLSIDEHCVVQREISWAEHGATKSAE</sequence>
<dbReference type="PANTHER" id="PTHR38038:SF1">
    <property type="entry name" value="PENICILLIN-BINDING PROTEIN ACTIVATOR LPOA"/>
    <property type="match status" value="1"/>
</dbReference>
<dbReference type="EMBL" id="JTKH01000008">
    <property type="protein sequence ID" value="KII79909.1"/>
    <property type="molecule type" value="Genomic_DNA"/>
</dbReference>
<evidence type="ECO:0000313" key="11">
    <source>
        <dbReference type="Proteomes" id="UP000031672"/>
    </source>
</evidence>
<dbReference type="GO" id="GO:0009252">
    <property type="term" value="P:peptidoglycan biosynthetic process"/>
    <property type="evidence" value="ECO:0007669"/>
    <property type="project" value="UniProtKB-UniRule"/>
</dbReference>
<comment type="function">
    <text evidence="8">Regulator of peptidoglycan synthesis that is essential for the function of penicillin-binding protein 1A (PBP1a).</text>
</comment>
<dbReference type="Gene3D" id="1.25.40.10">
    <property type="entry name" value="Tetratricopeptide repeat domain"/>
    <property type="match status" value="1"/>
</dbReference>
<dbReference type="GO" id="GO:0030234">
    <property type="term" value="F:enzyme regulator activity"/>
    <property type="evidence" value="ECO:0007669"/>
    <property type="project" value="UniProtKB-UniRule"/>
</dbReference>
<name>A0A0C2JP77_9VIBR</name>
<dbReference type="Proteomes" id="UP000031672">
    <property type="component" value="Unassembled WGS sequence"/>
</dbReference>
<evidence type="ECO:0000256" key="3">
    <source>
        <dbReference type="ARBA" id="ARBA00022984"/>
    </source>
</evidence>
<dbReference type="SUPFAM" id="SSF53822">
    <property type="entry name" value="Periplasmic binding protein-like I"/>
    <property type="match status" value="1"/>
</dbReference>
<dbReference type="RefSeq" id="WP_040989084.1">
    <property type="nucleotide sequence ID" value="NZ_JTKH01000008.1"/>
</dbReference>
<evidence type="ECO:0000256" key="4">
    <source>
        <dbReference type="ARBA" id="ARBA00023136"/>
    </source>
</evidence>
<dbReference type="OrthoDB" id="6708821at2"/>
<evidence type="ECO:0000256" key="7">
    <source>
        <dbReference type="ARBA" id="ARBA00023288"/>
    </source>
</evidence>
<dbReference type="InterPro" id="IPR011990">
    <property type="entry name" value="TPR-like_helical_dom_sf"/>
</dbReference>
<dbReference type="GO" id="GO:0008360">
    <property type="term" value="P:regulation of cell shape"/>
    <property type="evidence" value="ECO:0007669"/>
    <property type="project" value="UniProtKB-KW"/>
</dbReference>
<keyword evidence="11" id="KW-1185">Reference proteome</keyword>
<evidence type="ECO:0000256" key="1">
    <source>
        <dbReference type="ARBA" id="ARBA00022729"/>
    </source>
</evidence>
<keyword evidence="6 8" id="KW-0998">Cell outer membrane</keyword>
<dbReference type="GO" id="GO:0031241">
    <property type="term" value="C:periplasmic side of cell outer membrane"/>
    <property type="evidence" value="ECO:0007669"/>
    <property type="project" value="UniProtKB-UniRule"/>
</dbReference>
<dbReference type="InterPro" id="IPR028082">
    <property type="entry name" value="Peripla_BP_I"/>
</dbReference>
<comment type="subunit">
    <text evidence="8">Interacts with PBP1a.</text>
</comment>
<feature type="chain" id="PRO_5008828694" description="Penicillin-binding protein activator LpoA" evidence="9">
    <location>
        <begin position="22"/>
        <end position="607"/>
    </location>
</feature>
<keyword evidence="4 8" id="KW-0472">Membrane</keyword>
<comment type="subcellular location">
    <subcellularLocation>
        <location evidence="8">Cell outer membrane</location>
        <topology evidence="8">Lipid-anchor</topology>
        <orientation evidence="8">Periplasmic side</orientation>
    </subcellularLocation>
</comment>
<dbReference type="PANTHER" id="PTHR38038">
    <property type="entry name" value="PENICILLIN-BINDING PROTEIN ACTIVATOR LPOA"/>
    <property type="match status" value="1"/>
</dbReference>